<evidence type="ECO:0000256" key="2">
    <source>
        <dbReference type="ARBA" id="ARBA00005155"/>
    </source>
</evidence>
<comment type="function">
    <text evidence="1">This protein may play a role in the biosynthesis of the prosthetic group of nitrogenase (FeMo cofactor).</text>
</comment>
<dbReference type="PANTHER" id="PTHR33712:SF7">
    <property type="entry name" value="LIGHT-INDEPENDENT PROTOCHLOROPHYLLIDE REDUCTASE SUBUNIT B"/>
    <property type="match status" value="1"/>
</dbReference>
<dbReference type="Gene3D" id="3.40.50.1980">
    <property type="entry name" value="Nitrogenase molybdenum iron protein domain"/>
    <property type="match status" value="3"/>
</dbReference>
<dbReference type="GO" id="GO:0016491">
    <property type="term" value="F:oxidoreductase activity"/>
    <property type="evidence" value="ECO:0007669"/>
    <property type="project" value="InterPro"/>
</dbReference>
<comment type="similarity">
    <text evidence="3">Belongs to the NifD/NifK/NifE/NifN family.</text>
</comment>
<dbReference type="GO" id="GO:0065003">
    <property type="term" value="P:protein-containing complex assembly"/>
    <property type="evidence" value="ECO:0007669"/>
    <property type="project" value="InterPro"/>
</dbReference>
<dbReference type="GO" id="GO:0009399">
    <property type="term" value="P:nitrogen fixation"/>
    <property type="evidence" value="ECO:0007669"/>
    <property type="project" value="InterPro"/>
</dbReference>
<evidence type="ECO:0000259" key="4">
    <source>
        <dbReference type="Pfam" id="PF00148"/>
    </source>
</evidence>
<evidence type="ECO:0000256" key="3">
    <source>
        <dbReference type="ARBA" id="ARBA00011002"/>
    </source>
</evidence>
<dbReference type="Gene3D" id="6.10.250.1090">
    <property type="match status" value="1"/>
</dbReference>
<evidence type="ECO:0000313" key="5">
    <source>
        <dbReference type="EMBL" id="GEO81031.1"/>
    </source>
</evidence>
<proteinExistence type="inferred from homology"/>
<sequence>MTEIVMGTKPLSVSPLKVGQPIGAVLALLGLARTMPLEHGARGCASFDKLFFMRHFREPIAMQTTAMDQLSTVMGADDAVVQALATIARRHAPDVVGLVSTSLSETQGADIPRTLALFRRTHPEFDAMAVVPVSASDPSGCLESGYALAVDSLLTLLGPRQPSVVRRPRQVTVLASAMLAPGDVEILKEWIEAFGLSALVVPDLADSLDGHLIEEGYSPLTYGGTTRASVAALGESMATLVIGPSLYKAADGLRERTGVPDFRFPGLVGMEACDAFSQTLCDLSGRPMPARLARQRAQLADALVDCQFQVGGARAAVAADPDLLVALSAFLDSIGVDVGVAVTSARGPALAETRLERVVVGDLEDLERLAREDGAELIATNSHGAELARRLGCPLLRAGFPLYDVYGAASLPSIGYPGTRRVLFEIANLLHAHYRERPPYRSRFWAGTARENETRRNGAC</sequence>
<comment type="caution">
    <text evidence="5">The sequence shown here is derived from an EMBL/GenBank/DDBJ whole genome shotgun (WGS) entry which is preliminary data.</text>
</comment>
<evidence type="ECO:0000256" key="1">
    <source>
        <dbReference type="ARBA" id="ARBA00003171"/>
    </source>
</evidence>
<dbReference type="OrthoDB" id="9800746at2"/>
<dbReference type="UniPathway" id="UPA00782"/>
<feature type="domain" description="Nitrogenase/oxidoreductase component 1" evidence="4">
    <location>
        <begin position="20"/>
        <end position="430"/>
    </location>
</feature>
<gene>
    <name evidence="5" type="primary">nifN</name>
    <name evidence="5" type="ORF">ROR02_11620</name>
</gene>
<keyword evidence="6" id="KW-1185">Reference proteome</keyword>
<evidence type="ECO:0000313" key="6">
    <source>
        <dbReference type="Proteomes" id="UP000321567"/>
    </source>
</evidence>
<dbReference type="Pfam" id="PF00148">
    <property type="entry name" value="Oxidored_nitro"/>
    <property type="match status" value="1"/>
</dbReference>
<organism evidence="5 6">
    <name type="scientific">Pararhodospirillum oryzae</name>
    <dbReference type="NCBI Taxonomy" id="478448"/>
    <lineage>
        <taxon>Bacteria</taxon>
        <taxon>Pseudomonadati</taxon>
        <taxon>Pseudomonadota</taxon>
        <taxon>Alphaproteobacteria</taxon>
        <taxon>Rhodospirillales</taxon>
        <taxon>Rhodospirillaceae</taxon>
        <taxon>Pararhodospirillum</taxon>
    </lineage>
</organism>
<dbReference type="InterPro" id="IPR050152">
    <property type="entry name" value="ChlB/BchB/BchZ"/>
</dbReference>
<dbReference type="Proteomes" id="UP000321567">
    <property type="component" value="Unassembled WGS sequence"/>
</dbReference>
<dbReference type="InterPro" id="IPR000510">
    <property type="entry name" value="Nase/OxRdtase_comp1"/>
</dbReference>
<dbReference type="PANTHER" id="PTHR33712">
    <property type="entry name" value="LIGHT-INDEPENDENT PROTOCHLOROPHYLLIDE REDUCTASE SUBUNIT B"/>
    <property type="match status" value="1"/>
</dbReference>
<name>A0A512H6G7_9PROT</name>
<dbReference type="SUPFAM" id="SSF53807">
    <property type="entry name" value="Helical backbone' metal receptor"/>
    <property type="match status" value="1"/>
</dbReference>
<protein>
    <submittedName>
        <fullName evidence="5">Nitrogenase iron-molybdenum cofactor biosynthesis protein NifN</fullName>
    </submittedName>
</protein>
<dbReference type="AlphaFoldDB" id="A0A512H6G7"/>
<reference evidence="5 6" key="1">
    <citation type="submission" date="2019-07" db="EMBL/GenBank/DDBJ databases">
        <title>Whole genome shotgun sequence of Rhodospirillum oryzae NBRC 107573.</title>
        <authorList>
            <person name="Hosoyama A."/>
            <person name="Uohara A."/>
            <person name="Ohji S."/>
            <person name="Ichikawa N."/>
        </authorList>
    </citation>
    <scope>NUCLEOTIDE SEQUENCE [LARGE SCALE GENOMIC DNA]</scope>
    <source>
        <strain evidence="5 6">NBRC 107573</strain>
    </source>
</reference>
<dbReference type="NCBIfam" id="TIGR01285">
    <property type="entry name" value="nifN"/>
    <property type="match status" value="1"/>
</dbReference>
<dbReference type="EMBL" id="BJZO01000024">
    <property type="protein sequence ID" value="GEO81031.1"/>
    <property type="molecule type" value="Genomic_DNA"/>
</dbReference>
<comment type="pathway">
    <text evidence="2">Cofactor biosynthesis; Fe-Mo cofactor biosynthesis.</text>
</comment>
<dbReference type="RefSeq" id="WP_147163072.1">
    <property type="nucleotide sequence ID" value="NZ_BJZO01000024.1"/>
</dbReference>
<accession>A0A512H6G7</accession>
<dbReference type="InterPro" id="IPR005975">
    <property type="entry name" value="Nase_Mo-Fe_CF"/>
</dbReference>